<dbReference type="Gramene" id="evm.model.02.1833">
    <property type="protein sequence ID" value="cds.evm.model.02.1833"/>
    <property type="gene ID" value="evm.TU.02.1833"/>
</dbReference>
<protein>
    <submittedName>
        <fullName evidence="2">Uncharacterized protein</fullName>
    </submittedName>
</protein>
<feature type="signal peptide" evidence="1">
    <location>
        <begin position="1"/>
        <end position="26"/>
    </location>
</feature>
<organism evidence="2 3">
    <name type="scientific">Cannabis sativa</name>
    <name type="common">Hemp</name>
    <name type="synonym">Marijuana</name>
    <dbReference type="NCBI Taxonomy" id="3483"/>
    <lineage>
        <taxon>Eukaryota</taxon>
        <taxon>Viridiplantae</taxon>
        <taxon>Streptophyta</taxon>
        <taxon>Embryophyta</taxon>
        <taxon>Tracheophyta</taxon>
        <taxon>Spermatophyta</taxon>
        <taxon>Magnoliopsida</taxon>
        <taxon>eudicotyledons</taxon>
        <taxon>Gunneridae</taxon>
        <taxon>Pentapetalae</taxon>
        <taxon>rosids</taxon>
        <taxon>fabids</taxon>
        <taxon>Rosales</taxon>
        <taxon>Cannabaceae</taxon>
        <taxon>Cannabis</taxon>
    </lineage>
</organism>
<sequence>MVCKVFILLTLLLTVALVPIFSDAAARDLVETSPINQKAEKNENRNVEDQKSIIIHGVPPHEGGYPGGVIPARGVILCPRGVECLLPVRLSSGVIPGPGYPYYPGGVIPGPGGYPYPGGVIPGAGVYPVEDIIPGAYLGLIIVTMGAAGLATMG</sequence>
<keyword evidence="1" id="KW-0732">Signal</keyword>
<reference evidence="2" key="2">
    <citation type="submission" date="2021-03" db="UniProtKB">
        <authorList>
            <consortium name="EnsemblPlants"/>
        </authorList>
    </citation>
    <scope>IDENTIFICATION</scope>
</reference>
<name>A0A803NVA2_CANSA</name>
<proteinExistence type="predicted"/>
<evidence type="ECO:0000313" key="3">
    <source>
        <dbReference type="Proteomes" id="UP000596661"/>
    </source>
</evidence>
<reference evidence="2" key="1">
    <citation type="submission" date="2018-11" db="EMBL/GenBank/DDBJ databases">
        <authorList>
            <person name="Grassa J C."/>
        </authorList>
    </citation>
    <scope>NUCLEOTIDE SEQUENCE [LARGE SCALE GENOMIC DNA]</scope>
</reference>
<evidence type="ECO:0000313" key="2">
    <source>
        <dbReference type="EnsemblPlants" id="cds.evm.model.02.1833"/>
    </source>
</evidence>
<feature type="chain" id="PRO_5031320882" evidence="1">
    <location>
        <begin position="27"/>
        <end position="154"/>
    </location>
</feature>
<keyword evidence="3" id="KW-1185">Reference proteome</keyword>
<accession>A0A803NVA2</accession>
<evidence type="ECO:0000256" key="1">
    <source>
        <dbReference type="SAM" id="SignalP"/>
    </source>
</evidence>
<dbReference type="EMBL" id="UZAU01000224">
    <property type="status" value="NOT_ANNOTATED_CDS"/>
    <property type="molecule type" value="Genomic_DNA"/>
</dbReference>
<dbReference type="Proteomes" id="UP000596661">
    <property type="component" value="Chromosome 2"/>
</dbReference>
<dbReference type="EnsemblPlants" id="evm.model.02.1833">
    <property type="protein sequence ID" value="cds.evm.model.02.1833"/>
    <property type="gene ID" value="evm.TU.02.1833"/>
</dbReference>
<dbReference type="AlphaFoldDB" id="A0A803NVA2"/>